<dbReference type="AlphaFoldDB" id="A0A0P4X6L3"/>
<proteinExistence type="predicted"/>
<evidence type="ECO:0000313" key="1">
    <source>
        <dbReference type="EMBL" id="JAI77703.1"/>
    </source>
</evidence>
<sequence length="115" mass="14279">MAYLWMFTLWRSWRSFLIYLFYLLRVSFFFLSSFSSRWARKRNTNKQKGGNFLYKKDNYDRRVFVVFSLRQPFFDSNEMQPLPLSVSRQRVITGAKRRNEIPAFHCHFLFFWFSR</sequence>
<accession>A0A0P4X6L3</accession>
<organism evidence="1">
    <name type="scientific">Daphnia magna</name>
    <dbReference type="NCBI Taxonomy" id="35525"/>
    <lineage>
        <taxon>Eukaryota</taxon>
        <taxon>Metazoa</taxon>
        <taxon>Ecdysozoa</taxon>
        <taxon>Arthropoda</taxon>
        <taxon>Crustacea</taxon>
        <taxon>Branchiopoda</taxon>
        <taxon>Diplostraca</taxon>
        <taxon>Cladocera</taxon>
        <taxon>Anomopoda</taxon>
        <taxon>Daphniidae</taxon>
        <taxon>Daphnia</taxon>
    </lineage>
</organism>
<protein>
    <submittedName>
        <fullName evidence="1">Uncharacterized protein</fullName>
    </submittedName>
</protein>
<reference evidence="1" key="2">
    <citation type="submission" date="2015-10" db="EMBL/GenBank/DDBJ databases">
        <authorList>
            <person name="Gilbert D.G."/>
        </authorList>
    </citation>
    <scope>NUCLEOTIDE SEQUENCE</scope>
</reference>
<dbReference type="EMBL" id="GDIP01245698">
    <property type="protein sequence ID" value="JAI77703.1"/>
    <property type="molecule type" value="Transcribed_RNA"/>
</dbReference>
<reference evidence="1" key="1">
    <citation type="submission" date="2015-10" db="EMBL/GenBank/DDBJ databases">
        <title>Daphnia magna gene sets from two clonal populations assembled and annotated with EvidentialGene.</title>
        <authorList>
            <person name="Gilbert D."/>
            <person name="Podicheti R."/>
            <person name="Orsini L."/>
            <person name="Colbourne J."/>
            <person name="Pfrender M."/>
        </authorList>
    </citation>
    <scope>NUCLEOTIDE SEQUENCE</scope>
</reference>
<name>A0A0P4X6L3_9CRUS</name>